<dbReference type="InterPro" id="IPR036034">
    <property type="entry name" value="PDZ_sf"/>
</dbReference>
<dbReference type="GO" id="GO:0005737">
    <property type="term" value="C:cytoplasm"/>
    <property type="evidence" value="ECO:0007669"/>
    <property type="project" value="TreeGrafter"/>
</dbReference>
<evidence type="ECO:0000313" key="5">
    <source>
        <dbReference type="Proteomes" id="UP000054560"/>
    </source>
</evidence>
<protein>
    <recommendedName>
        <fullName evidence="3">PDZ domain-containing protein</fullName>
    </recommendedName>
</protein>
<feature type="region of interest" description="Disordered" evidence="2">
    <location>
        <begin position="427"/>
        <end position="488"/>
    </location>
</feature>
<sequence>MDLVASATACPHLEFINNCTRSNHEANTTSGKSDLLNGDGKLERELSLTRRVSGGDVNERSRDSPKISVSGTWRPVGDKTRARSNTAKLLRQARPKSTDSEMVASRMGGSATPETTKFEEVPLFKQAQTSRPRILPSMLSMDALPVNLKSVTEGFVKSTDIHTSRHTPGHHLSAGRTSGAVVDIAWSIEEAKHLGQAQMHFPHGFTVTTCHNGNVYVSGVWANWPAFIAGLRFGDQILKINDVRVQGLRPAQVYELLAASDAHVLRIKSHPFEHTVTVERRENPETGALEILGITFLKGNILKVLPGTAVARSGFTFTDHYIIAVNDDIVLGLPDKLIMQKFKETGSVVSVTVVHKTHFLEIIGTCASSLDLLRRSALVDVMVGYCRSLSPGGLQYYSAREDDDKTEIAVVQGATSLVSSLQNTADTIGADTRLPPRKQQQYQDPQSQQYNPPATKHTQPEGGIARARSPAIQNSSRSNSPPPFHRRMQNGLLKTASTTNLATFKSPMEFSTTITASGIGRKTSLAQRVSLQNFTSTVNKGGTSQYVRENTSVMGLMSPNAGMREVQVQVSSATGHYGAPSPRNKSTYAPIKTSRRRLQRSSSSLSIQGFHEV</sequence>
<dbReference type="SUPFAM" id="SSF50156">
    <property type="entry name" value="PDZ domain-like"/>
    <property type="match status" value="2"/>
</dbReference>
<feature type="compositionally biased region" description="Low complexity" evidence="2">
    <location>
        <begin position="437"/>
        <end position="453"/>
    </location>
</feature>
<dbReference type="AlphaFoldDB" id="A0A0L0G415"/>
<dbReference type="RefSeq" id="XP_014157491.1">
    <property type="nucleotide sequence ID" value="XM_014302016.1"/>
</dbReference>
<evidence type="ECO:0000259" key="3">
    <source>
        <dbReference type="PROSITE" id="PS50106"/>
    </source>
</evidence>
<feature type="region of interest" description="Disordered" evidence="2">
    <location>
        <begin position="46"/>
        <end position="113"/>
    </location>
</feature>
<dbReference type="Pfam" id="PF00595">
    <property type="entry name" value="PDZ"/>
    <property type="match status" value="1"/>
</dbReference>
<gene>
    <name evidence="4" type="ORF">SARC_04173</name>
</gene>
<name>A0A0L0G415_9EUKA</name>
<dbReference type="InterPro" id="IPR051230">
    <property type="entry name" value="APP-Binding"/>
</dbReference>
<feature type="domain" description="PDZ" evidence="3">
    <location>
        <begin position="204"/>
        <end position="264"/>
    </location>
</feature>
<organism evidence="4 5">
    <name type="scientific">Sphaeroforma arctica JP610</name>
    <dbReference type="NCBI Taxonomy" id="667725"/>
    <lineage>
        <taxon>Eukaryota</taxon>
        <taxon>Ichthyosporea</taxon>
        <taxon>Ichthyophonida</taxon>
        <taxon>Sphaeroforma</taxon>
    </lineage>
</organism>
<keyword evidence="1" id="KW-0677">Repeat</keyword>
<dbReference type="PROSITE" id="PS50106">
    <property type="entry name" value="PDZ"/>
    <property type="match status" value="2"/>
</dbReference>
<dbReference type="PANTHER" id="PTHR12345">
    <property type="entry name" value="SYNTENIN RELATED"/>
    <property type="match status" value="1"/>
</dbReference>
<proteinExistence type="predicted"/>
<feature type="region of interest" description="Disordered" evidence="2">
    <location>
        <begin position="593"/>
        <end position="613"/>
    </location>
</feature>
<dbReference type="InterPro" id="IPR001478">
    <property type="entry name" value="PDZ"/>
</dbReference>
<dbReference type="EMBL" id="KQ241822">
    <property type="protein sequence ID" value="KNC83589.1"/>
    <property type="molecule type" value="Genomic_DNA"/>
</dbReference>
<dbReference type="Gene3D" id="2.30.42.10">
    <property type="match status" value="2"/>
</dbReference>
<evidence type="ECO:0000256" key="1">
    <source>
        <dbReference type="ARBA" id="ARBA00022737"/>
    </source>
</evidence>
<evidence type="ECO:0000256" key="2">
    <source>
        <dbReference type="SAM" id="MobiDB-lite"/>
    </source>
</evidence>
<dbReference type="SMART" id="SM00228">
    <property type="entry name" value="PDZ"/>
    <property type="match status" value="2"/>
</dbReference>
<accession>A0A0L0G415</accession>
<reference evidence="4 5" key="1">
    <citation type="submission" date="2011-02" db="EMBL/GenBank/DDBJ databases">
        <title>The Genome Sequence of Sphaeroforma arctica JP610.</title>
        <authorList>
            <consortium name="The Broad Institute Genome Sequencing Platform"/>
            <person name="Russ C."/>
            <person name="Cuomo C."/>
            <person name="Young S.K."/>
            <person name="Zeng Q."/>
            <person name="Gargeya S."/>
            <person name="Alvarado L."/>
            <person name="Berlin A."/>
            <person name="Chapman S.B."/>
            <person name="Chen Z."/>
            <person name="Freedman E."/>
            <person name="Gellesch M."/>
            <person name="Goldberg J."/>
            <person name="Griggs A."/>
            <person name="Gujja S."/>
            <person name="Heilman E."/>
            <person name="Heiman D."/>
            <person name="Howarth C."/>
            <person name="Mehta T."/>
            <person name="Neiman D."/>
            <person name="Pearson M."/>
            <person name="Roberts A."/>
            <person name="Saif S."/>
            <person name="Shea T."/>
            <person name="Shenoy N."/>
            <person name="Sisk P."/>
            <person name="Stolte C."/>
            <person name="Sykes S."/>
            <person name="White J."/>
            <person name="Yandava C."/>
            <person name="Burger G."/>
            <person name="Gray M.W."/>
            <person name="Holland P.W.H."/>
            <person name="King N."/>
            <person name="Lang F.B.F."/>
            <person name="Roger A.J."/>
            <person name="Ruiz-Trillo I."/>
            <person name="Haas B."/>
            <person name="Nusbaum C."/>
            <person name="Birren B."/>
        </authorList>
    </citation>
    <scope>NUCLEOTIDE SEQUENCE [LARGE SCALE GENOMIC DNA]</scope>
    <source>
        <strain evidence="4 5">JP610</strain>
    </source>
</reference>
<dbReference type="GO" id="GO:0005886">
    <property type="term" value="C:plasma membrane"/>
    <property type="evidence" value="ECO:0007669"/>
    <property type="project" value="TreeGrafter"/>
</dbReference>
<evidence type="ECO:0000313" key="4">
    <source>
        <dbReference type="EMBL" id="KNC83589.1"/>
    </source>
</evidence>
<keyword evidence="5" id="KW-1185">Reference proteome</keyword>
<dbReference type="OrthoDB" id="10059177at2759"/>
<dbReference type="GeneID" id="25904677"/>
<dbReference type="Proteomes" id="UP000054560">
    <property type="component" value="Unassembled WGS sequence"/>
</dbReference>
<dbReference type="PANTHER" id="PTHR12345:SF3">
    <property type="entry name" value="PDZ DOMAIN-CONTAINING PROTEIN"/>
    <property type="match status" value="1"/>
</dbReference>
<feature type="domain" description="PDZ" evidence="3">
    <location>
        <begin position="275"/>
        <end position="357"/>
    </location>
</feature>
<dbReference type="STRING" id="667725.A0A0L0G415"/>